<reference evidence="1 2" key="1">
    <citation type="submission" date="2016-10" db="EMBL/GenBank/DDBJ databases">
        <title>Draft genome sequence of Coniochaeta ligniaria NRRL30616, a lignocellulolytic fungus for bioabatement of inhibitors in plant biomass hydrolysates.</title>
        <authorList>
            <consortium name="DOE Joint Genome Institute"/>
            <person name="Jimenez D.J."/>
            <person name="Hector R.E."/>
            <person name="Riley R."/>
            <person name="Sun H."/>
            <person name="Grigoriev I.V."/>
            <person name="Van Elsas J.D."/>
            <person name="Nichols N.N."/>
        </authorList>
    </citation>
    <scope>NUCLEOTIDE SEQUENCE [LARGE SCALE GENOMIC DNA]</scope>
    <source>
        <strain evidence="1 2">NRRL 30616</strain>
    </source>
</reference>
<protein>
    <submittedName>
        <fullName evidence="1">Uncharacterized protein</fullName>
    </submittedName>
</protein>
<dbReference type="Proteomes" id="UP000182658">
    <property type="component" value="Unassembled WGS sequence"/>
</dbReference>
<keyword evidence="2" id="KW-1185">Reference proteome</keyword>
<proteinExistence type="predicted"/>
<evidence type="ECO:0000313" key="2">
    <source>
        <dbReference type="Proteomes" id="UP000182658"/>
    </source>
</evidence>
<name>A0A1J7IWG5_9PEZI</name>
<dbReference type="AlphaFoldDB" id="A0A1J7IWG5"/>
<dbReference type="EMBL" id="KV875095">
    <property type="protein sequence ID" value="OIW32063.1"/>
    <property type="molecule type" value="Genomic_DNA"/>
</dbReference>
<accession>A0A1J7IWG5</accession>
<evidence type="ECO:0000313" key="1">
    <source>
        <dbReference type="EMBL" id="OIW32063.1"/>
    </source>
</evidence>
<sequence length="91" mass="9980">MALLASLVPWLTDITNTSCRAIYCLPKKQSREARQATLLQVYLVSGAVHLPDSAHGSTTRYGTSSLGRGPWPKNLGFNAPPGPLRWIARYI</sequence>
<organism evidence="1 2">
    <name type="scientific">Coniochaeta ligniaria NRRL 30616</name>
    <dbReference type="NCBI Taxonomy" id="1408157"/>
    <lineage>
        <taxon>Eukaryota</taxon>
        <taxon>Fungi</taxon>
        <taxon>Dikarya</taxon>
        <taxon>Ascomycota</taxon>
        <taxon>Pezizomycotina</taxon>
        <taxon>Sordariomycetes</taxon>
        <taxon>Sordariomycetidae</taxon>
        <taxon>Coniochaetales</taxon>
        <taxon>Coniochaetaceae</taxon>
        <taxon>Coniochaeta</taxon>
    </lineage>
</organism>
<gene>
    <name evidence="1" type="ORF">CONLIGDRAFT_629756</name>
</gene>
<dbReference type="InParanoid" id="A0A1J7IWG5"/>
<feature type="non-terminal residue" evidence="1">
    <location>
        <position position="91"/>
    </location>
</feature>